<sequence>MPEISNDKTTAHAYPPKEIYNAWGEHAEELNMSISQYIIRMVESGRKNINMEDSSSDTLRELLQQRATLSRQVERQRDRIKDLERQLEQTSQSEIASFVTENPGVQTPVIIQHVADTVPGRVAGHLDALEGSLIERRDSGYYPINADERSEMSQSAPDKIQ</sequence>
<keyword evidence="1" id="KW-0175">Coiled coil</keyword>
<organism evidence="2 3">
    <name type="scientific">Halorubrum vacuolatum</name>
    <name type="common">Natronobacterium vacuolatum</name>
    <dbReference type="NCBI Taxonomy" id="63740"/>
    <lineage>
        <taxon>Archaea</taxon>
        <taxon>Methanobacteriati</taxon>
        <taxon>Methanobacteriota</taxon>
        <taxon>Stenosarchaea group</taxon>
        <taxon>Halobacteria</taxon>
        <taxon>Halobacteriales</taxon>
        <taxon>Haloferacaceae</taxon>
        <taxon>Halorubrum</taxon>
    </lineage>
</organism>
<evidence type="ECO:0000313" key="2">
    <source>
        <dbReference type="EMBL" id="SNR64828.1"/>
    </source>
</evidence>
<dbReference type="OrthoDB" id="267920at2157"/>
<keyword evidence="3" id="KW-1185">Reference proteome</keyword>
<proteinExistence type="predicted"/>
<name>A0A238Y1Y9_HALVU</name>
<dbReference type="Proteomes" id="UP000198397">
    <property type="component" value="Unassembled WGS sequence"/>
</dbReference>
<dbReference type="EMBL" id="FZNQ01000027">
    <property type="protein sequence ID" value="SNR64828.1"/>
    <property type="molecule type" value="Genomic_DNA"/>
</dbReference>
<evidence type="ECO:0000256" key="1">
    <source>
        <dbReference type="SAM" id="Coils"/>
    </source>
</evidence>
<protein>
    <submittedName>
        <fullName evidence="2">Uncharacterized protein</fullName>
    </submittedName>
</protein>
<dbReference type="RefSeq" id="WP_089385884.1">
    <property type="nucleotide sequence ID" value="NZ_FZNQ01000027.1"/>
</dbReference>
<evidence type="ECO:0000313" key="3">
    <source>
        <dbReference type="Proteomes" id="UP000198397"/>
    </source>
</evidence>
<feature type="coiled-coil region" evidence="1">
    <location>
        <begin position="59"/>
        <end position="93"/>
    </location>
</feature>
<reference evidence="2 3" key="1">
    <citation type="submission" date="2017-06" db="EMBL/GenBank/DDBJ databases">
        <authorList>
            <person name="Kim H.J."/>
            <person name="Triplett B.A."/>
        </authorList>
    </citation>
    <scope>NUCLEOTIDE SEQUENCE [LARGE SCALE GENOMIC DNA]</scope>
    <source>
        <strain evidence="2 3">DSM 8800</strain>
    </source>
</reference>
<accession>A0A238Y1Y9</accession>
<gene>
    <name evidence="2" type="ORF">SAMN06264855_12722</name>
</gene>
<dbReference type="AlphaFoldDB" id="A0A238Y1Y9"/>